<keyword evidence="3" id="KW-1185">Reference proteome</keyword>
<dbReference type="GO" id="GO:0004559">
    <property type="term" value="F:alpha-mannosidase activity"/>
    <property type="evidence" value="ECO:0007669"/>
    <property type="project" value="TreeGrafter"/>
</dbReference>
<dbReference type="GO" id="GO:0030246">
    <property type="term" value="F:carbohydrate binding"/>
    <property type="evidence" value="ECO:0007669"/>
    <property type="project" value="InterPro"/>
</dbReference>
<reference evidence="2" key="2">
    <citation type="submission" date="2025-09" db="UniProtKB">
        <authorList>
            <consortium name="Ensembl"/>
        </authorList>
    </citation>
    <scope>IDENTIFICATION</scope>
</reference>
<sequence length="305" mass="35089">MEIIPGKIVTEIRQYFYNDNNYAFSIITRVPECYKSKVQCHRLEQTYSVGPLQMNTEVVLRTTSSLGNNKTLYTDDNGYQMLKRTYREFVNNTLARVSSDTFNIVELLPNGSSGKTKFNNKCSSVVHPTLWMIVGSLNVTTKVYHREAIEMQHRPVVMAIDQPSKPTVVLPPNLHLLSFSIPGWNYSSNHEAHIKQLDKGLYAPAPDYDRILLRIMHLFEEGEDSELSKAVTINIKEVLQGLGEVRALEERSLTGTWDISTLQRWKWKTVDHLQTQNDRSNTNEIFTVTISPKEIRTFFGLFQQQ</sequence>
<dbReference type="SUPFAM" id="SSF74650">
    <property type="entry name" value="Galactose mutarotase-like"/>
    <property type="match status" value="1"/>
</dbReference>
<dbReference type="STRING" id="409849.ENSPMGP00000009894"/>
<dbReference type="GO" id="GO:0005975">
    <property type="term" value="P:carbohydrate metabolic process"/>
    <property type="evidence" value="ECO:0007669"/>
    <property type="project" value="InterPro"/>
</dbReference>
<dbReference type="Pfam" id="PF17677">
    <property type="entry name" value="Glyco_hydro38C2"/>
    <property type="match status" value="1"/>
</dbReference>
<dbReference type="InterPro" id="IPR050843">
    <property type="entry name" value="Glycosyl_Hydrlase_38"/>
</dbReference>
<dbReference type="PANTHER" id="PTHR11607">
    <property type="entry name" value="ALPHA-MANNOSIDASE"/>
    <property type="match status" value="1"/>
</dbReference>
<reference evidence="2" key="1">
    <citation type="submission" date="2025-08" db="UniProtKB">
        <authorList>
            <consortium name="Ensembl"/>
        </authorList>
    </citation>
    <scope>IDENTIFICATION</scope>
</reference>
<evidence type="ECO:0000313" key="2">
    <source>
        <dbReference type="Ensembl" id="ENSPMGP00000009894.1"/>
    </source>
</evidence>
<dbReference type="AlphaFoldDB" id="A0A3B3ZZS1"/>
<dbReference type="GO" id="GO:0005764">
    <property type="term" value="C:lysosome"/>
    <property type="evidence" value="ECO:0007669"/>
    <property type="project" value="TreeGrafter"/>
</dbReference>
<dbReference type="Gene3D" id="2.70.98.30">
    <property type="entry name" value="Golgi alpha-mannosidase II, domain 4"/>
    <property type="match status" value="1"/>
</dbReference>
<evidence type="ECO:0000313" key="3">
    <source>
        <dbReference type="Proteomes" id="UP000261520"/>
    </source>
</evidence>
<dbReference type="Proteomes" id="UP000261520">
    <property type="component" value="Unplaced"/>
</dbReference>
<dbReference type="InterPro" id="IPR011013">
    <property type="entry name" value="Gal_mutarotase_sf_dom"/>
</dbReference>
<proteinExistence type="predicted"/>
<name>A0A3B3ZZS1_9GOBI</name>
<protein>
    <recommendedName>
        <fullName evidence="1">Glycosyl hydrolases family 38 C-terminal domain-containing protein</fullName>
    </recommendedName>
</protein>
<dbReference type="Ensembl" id="ENSPMGT00000010549.1">
    <property type="protein sequence ID" value="ENSPMGP00000009894.1"/>
    <property type="gene ID" value="ENSPMGG00000008197.1"/>
</dbReference>
<dbReference type="InterPro" id="IPR041147">
    <property type="entry name" value="GH38_C"/>
</dbReference>
<evidence type="ECO:0000259" key="1">
    <source>
        <dbReference type="Pfam" id="PF17677"/>
    </source>
</evidence>
<feature type="domain" description="Glycosyl hydrolases family 38 C-terminal" evidence="1">
    <location>
        <begin position="204"/>
        <end position="298"/>
    </location>
</feature>
<organism evidence="2 3">
    <name type="scientific">Periophthalmus magnuspinnatus</name>
    <dbReference type="NCBI Taxonomy" id="409849"/>
    <lineage>
        <taxon>Eukaryota</taxon>
        <taxon>Metazoa</taxon>
        <taxon>Chordata</taxon>
        <taxon>Craniata</taxon>
        <taxon>Vertebrata</taxon>
        <taxon>Euteleostomi</taxon>
        <taxon>Actinopterygii</taxon>
        <taxon>Neopterygii</taxon>
        <taxon>Teleostei</taxon>
        <taxon>Neoteleostei</taxon>
        <taxon>Acanthomorphata</taxon>
        <taxon>Gobiaria</taxon>
        <taxon>Gobiiformes</taxon>
        <taxon>Gobioidei</taxon>
        <taxon>Gobiidae</taxon>
        <taxon>Oxudercinae</taxon>
        <taxon>Periophthalmus</taxon>
    </lineage>
</organism>
<dbReference type="PANTHER" id="PTHR11607:SF28">
    <property type="entry name" value="EPIDIDYMIS-SPECIFIC ALPHA-MANNOSIDASE"/>
    <property type="match status" value="1"/>
</dbReference>
<accession>A0A3B3ZZS1</accession>
<dbReference type="Gene3D" id="2.60.40.1360">
    <property type="match status" value="1"/>
</dbReference>